<feature type="compositionally biased region" description="Low complexity" evidence="4">
    <location>
        <begin position="117"/>
        <end position="136"/>
    </location>
</feature>
<reference evidence="6 7" key="1">
    <citation type="submission" date="2015-11" db="EMBL/GenBank/DDBJ databases">
        <title>Draft genome sequences of new species of the genus Lactobacillus isolated from orchardgrass silage.</title>
        <authorList>
            <person name="Tohno M."/>
            <person name="Tanizawa Y."/>
            <person name="Arita M."/>
        </authorList>
    </citation>
    <scope>NUCLEOTIDE SEQUENCE [LARGE SCALE GENOMIC DNA]</scope>
    <source>
        <strain evidence="6 7">IWT126</strain>
    </source>
</reference>
<evidence type="ECO:0000256" key="3">
    <source>
        <dbReference type="PROSITE-ProRule" id="PRU01278"/>
    </source>
</evidence>
<keyword evidence="7" id="KW-1185">Reference proteome</keyword>
<feature type="compositionally biased region" description="Polar residues" evidence="4">
    <location>
        <begin position="137"/>
        <end position="154"/>
    </location>
</feature>
<evidence type="ECO:0000256" key="2">
    <source>
        <dbReference type="ARBA" id="ARBA00024446"/>
    </source>
</evidence>
<name>A0A1Z5IG24_9LACO</name>
<comment type="subcellular location">
    <subcellularLocation>
        <location evidence="1">Bacterial microcompartment</location>
    </subcellularLocation>
</comment>
<dbReference type="PANTHER" id="PTHR33941:SF11">
    <property type="entry name" value="BACTERIAL MICROCOMPARTMENT SHELL PROTEIN PDUJ"/>
    <property type="match status" value="1"/>
</dbReference>
<proteinExistence type="inferred from homology"/>
<dbReference type="RefSeq" id="WP_054656304.1">
    <property type="nucleotide sequence ID" value="NZ_BBFL01000019.1"/>
</dbReference>
<keyword evidence="2" id="KW-1283">Bacterial microcompartment</keyword>
<evidence type="ECO:0000313" key="6">
    <source>
        <dbReference type="EMBL" id="GAX00512.1"/>
    </source>
</evidence>
<dbReference type="Proteomes" id="UP000198402">
    <property type="component" value="Unassembled WGS sequence"/>
</dbReference>
<dbReference type="InterPro" id="IPR037233">
    <property type="entry name" value="CcmK-like_sf"/>
</dbReference>
<evidence type="ECO:0000313" key="7">
    <source>
        <dbReference type="Proteomes" id="UP000198402"/>
    </source>
</evidence>
<dbReference type="AlphaFoldDB" id="A0A1Z5IG24"/>
<feature type="compositionally biased region" description="Polar residues" evidence="4">
    <location>
        <begin position="94"/>
        <end position="105"/>
    </location>
</feature>
<dbReference type="InterPro" id="IPR000249">
    <property type="entry name" value="BMC_dom"/>
</dbReference>
<dbReference type="SMART" id="SM00877">
    <property type="entry name" value="BMC"/>
    <property type="match status" value="1"/>
</dbReference>
<evidence type="ECO:0000259" key="5">
    <source>
        <dbReference type="PROSITE" id="PS51930"/>
    </source>
</evidence>
<sequence length="172" mass="18107">MKSLGYLEVEGLTTGIFVADKMLKTADVELQPIQSAMGSGWSMISITGDVAAVQVSIEAGKEAAGDHVISSVVIPNPAEGIPGLGDDDAILGNTKPQPKKTTYPINKSAKKSESVAPTRPRSSSTTTRTNTKPSSRQNAKPSSKPNTKSTGNKPTDNKANNSKNNRNNNNDK</sequence>
<feature type="compositionally biased region" description="Low complexity" evidence="4">
    <location>
        <begin position="157"/>
        <end position="172"/>
    </location>
</feature>
<evidence type="ECO:0000256" key="1">
    <source>
        <dbReference type="ARBA" id="ARBA00024322"/>
    </source>
</evidence>
<dbReference type="Gene3D" id="3.30.70.1710">
    <property type="match status" value="1"/>
</dbReference>
<dbReference type="GO" id="GO:0031469">
    <property type="term" value="C:bacterial microcompartment"/>
    <property type="evidence" value="ECO:0007669"/>
    <property type="project" value="UniProtKB-SubCell"/>
</dbReference>
<dbReference type="InterPro" id="IPR044872">
    <property type="entry name" value="CcmK/CsoS1_BMC"/>
</dbReference>
<evidence type="ECO:0000256" key="4">
    <source>
        <dbReference type="SAM" id="MobiDB-lite"/>
    </source>
</evidence>
<dbReference type="InterPro" id="IPR050575">
    <property type="entry name" value="BMC_shell"/>
</dbReference>
<accession>A0A1Z5IG24</accession>
<comment type="caution">
    <text evidence="6">The sequence shown here is derived from an EMBL/GenBank/DDBJ whole genome shotgun (WGS) entry which is preliminary data.</text>
</comment>
<dbReference type="SUPFAM" id="SSF143414">
    <property type="entry name" value="CcmK-like"/>
    <property type="match status" value="1"/>
</dbReference>
<dbReference type="STRING" id="1302250.GCA_001313225_03210"/>
<organism evidence="6 7">
    <name type="scientific">Secundilactobacillus silagei JCM 19001</name>
    <dbReference type="NCBI Taxonomy" id="1302250"/>
    <lineage>
        <taxon>Bacteria</taxon>
        <taxon>Bacillati</taxon>
        <taxon>Bacillota</taxon>
        <taxon>Bacilli</taxon>
        <taxon>Lactobacillales</taxon>
        <taxon>Lactobacillaceae</taxon>
        <taxon>Secundilactobacillus</taxon>
    </lineage>
</organism>
<protein>
    <submittedName>
        <fullName evidence="6">Propanediol utilization protein</fullName>
    </submittedName>
</protein>
<feature type="region of interest" description="Disordered" evidence="4">
    <location>
        <begin position="75"/>
        <end position="172"/>
    </location>
</feature>
<dbReference type="OrthoDB" id="9812608at2"/>
<dbReference type="PROSITE" id="PS51930">
    <property type="entry name" value="BMC_2"/>
    <property type="match status" value="1"/>
</dbReference>
<feature type="domain" description="BMC" evidence="5">
    <location>
        <begin position="3"/>
        <end position="86"/>
    </location>
</feature>
<gene>
    <name evidence="6" type="ORF">IWT126_00527</name>
</gene>
<comment type="similarity">
    <text evidence="3">Belongs to the bacterial microcompartments protein family.</text>
</comment>
<dbReference type="PANTHER" id="PTHR33941">
    <property type="entry name" value="PROPANEDIOL UTILIZATION PROTEIN PDUA"/>
    <property type="match status" value="1"/>
</dbReference>
<dbReference type="Pfam" id="PF00936">
    <property type="entry name" value="BMC"/>
    <property type="match status" value="1"/>
</dbReference>
<dbReference type="EMBL" id="BCMG01000002">
    <property type="protein sequence ID" value="GAX00512.1"/>
    <property type="molecule type" value="Genomic_DNA"/>
</dbReference>